<protein>
    <submittedName>
        <fullName evidence="2">Uncharacterized protein</fullName>
    </submittedName>
</protein>
<feature type="compositionally biased region" description="Basic and acidic residues" evidence="1">
    <location>
        <begin position="1"/>
        <end position="10"/>
    </location>
</feature>
<dbReference type="Proteomes" id="UP001305779">
    <property type="component" value="Unassembled WGS sequence"/>
</dbReference>
<reference evidence="2 3" key="1">
    <citation type="journal article" date="2023" name="G3 (Bethesda)">
        <title>A chromosome-level genome assembly of Zasmidium syzygii isolated from banana leaves.</title>
        <authorList>
            <person name="van Westerhoven A.C."/>
            <person name="Mehrabi R."/>
            <person name="Talebi R."/>
            <person name="Steentjes M.B.F."/>
            <person name="Corcolon B."/>
            <person name="Chong P.A."/>
            <person name="Kema G.H.J."/>
            <person name="Seidl M.F."/>
        </authorList>
    </citation>
    <scope>NUCLEOTIDE SEQUENCE [LARGE SCALE GENOMIC DNA]</scope>
    <source>
        <strain evidence="2 3">P124</strain>
    </source>
</reference>
<proteinExistence type="predicted"/>
<feature type="region of interest" description="Disordered" evidence="1">
    <location>
        <begin position="1"/>
        <end position="25"/>
    </location>
</feature>
<evidence type="ECO:0000313" key="2">
    <source>
        <dbReference type="EMBL" id="KAK4496799.1"/>
    </source>
</evidence>
<keyword evidence="3" id="KW-1185">Reference proteome</keyword>
<organism evidence="2 3">
    <name type="scientific">Zasmidium cellare</name>
    <name type="common">Wine cellar mold</name>
    <name type="synonym">Racodium cellare</name>
    <dbReference type="NCBI Taxonomy" id="395010"/>
    <lineage>
        <taxon>Eukaryota</taxon>
        <taxon>Fungi</taxon>
        <taxon>Dikarya</taxon>
        <taxon>Ascomycota</taxon>
        <taxon>Pezizomycotina</taxon>
        <taxon>Dothideomycetes</taxon>
        <taxon>Dothideomycetidae</taxon>
        <taxon>Mycosphaerellales</taxon>
        <taxon>Mycosphaerellaceae</taxon>
        <taxon>Zasmidium</taxon>
    </lineage>
</organism>
<accession>A0ABR0E654</accession>
<evidence type="ECO:0000256" key="1">
    <source>
        <dbReference type="SAM" id="MobiDB-lite"/>
    </source>
</evidence>
<name>A0ABR0E654_ZASCE</name>
<comment type="caution">
    <text evidence="2">The sequence shown here is derived from an EMBL/GenBank/DDBJ whole genome shotgun (WGS) entry which is preliminary data.</text>
</comment>
<evidence type="ECO:0000313" key="3">
    <source>
        <dbReference type="Proteomes" id="UP001305779"/>
    </source>
</evidence>
<gene>
    <name evidence="2" type="ORF">PRZ48_012783</name>
</gene>
<dbReference type="EMBL" id="JAXOVC010000010">
    <property type="protein sequence ID" value="KAK4496799.1"/>
    <property type="molecule type" value="Genomic_DNA"/>
</dbReference>
<sequence length="228" mass="24320">MTNDKDRELTTTRPPPENGKTLFYAGSRSHRSPSLVTAADETCLAFLPEWECDVCGGYDASAPIVCAPYNATVSPPSPSPRHPLTSSLQFDDLTPGSAVGTYNSAVWTNFDVARENPTTSNDITTESPPNYAFVPAGEAGNISFTAPFPFGRLYSLHFACLDADASLTACNITVTAKCQPTIFQPDPAMETTETFEVRYQPESSEGFVMGFPPGDGGGVDDAGQEGLK</sequence>